<evidence type="ECO:0000313" key="8">
    <source>
        <dbReference type="EMBL" id="TEB44854.1"/>
    </source>
</evidence>
<dbReference type="AlphaFoldDB" id="A0A4Y7UER7"/>
<dbReference type="InterPro" id="IPR039425">
    <property type="entry name" value="RNA_pol_sigma-70-like"/>
</dbReference>
<name>A0A4Y7UER7_9FLAO</name>
<dbReference type="Proteomes" id="UP000298340">
    <property type="component" value="Unassembled WGS sequence"/>
</dbReference>
<evidence type="ECO:0000259" key="5">
    <source>
        <dbReference type="Pfam" id="PF04542"/>
    </source>
</evidence>
<dbReference type="Gene3D" id="1.10.1740.10">
    <property type="match status" value="1"/>
</dbReference>
<evidence type="ECO:0000313" key="10">
    <source>
        <dbReference type="Proteomes" id="UP000298340"/>
    </source>
</evidence>
<evidence type="ECO:0000256" key="2">
    <source>
        <dbReference type="ARBA" id="ARBA00023015"/>
    </source>
</evidence>
<dbReference type="GO" id="GO:0016987">
    <property type="term" value="F:sigma factor activity"/>
    <property type="evidence" value="ECO:0007669"/>
    <property type="project" value="UniProtKB-KW"/>
</dbReference>
<evidence type="ECO:0000313" key="9">
    <source>
        <dbReference type="Proteomes" id="UP000295270"/>
    </source>
</evidence>
<dbReference type="OrthoDB" id="759001at2"/>
<evidence type="ECO:0000256" key="3">
    <source>
        <dbReference type="ARBA" id="ARBA00023082"/>
    </source>
</evidence>
<keyword evidence="2" id="KW-0805">Transcription regulation</keyword>
<accession>A0A4Y7UER7</accession>
<dbReference type="PANTHER" id="PTHR43133:SF46">
    <property type="entry name" value="RNA POLYMERASE SIGMA-70 FACTOR ECF SUBFAMILY"/>
    <property type="match status" value="1"/>
</dbReference>
<organism evidence="8 10">
    <name type="scientific">Flavobacterium circumlabens</name>
    <dbReference type="NCBI Taxonomy" id="2133765"/>
    <lineage>
        <taxon>Bacteria</taxon>
        <taxon>Pseudomonadati</taxon>
        <taxon>Bacteroidota</taxon>
        <taxon>Flavobacteriia</taxon>
        <taxon>Flavobacteriales</taxon>
        <taxon>Flavobacteriaceae</taxon>
        <taxon>Flavobacterium</taxon>
    </lineage>
</organism>
<protein>
    <submittedName>
        <fullName evidence="7 8">RNA polymerase sigma-70 factor</fullName>
    </submittedName>
</protein>
<keyword evidence="3" id="KW-0731">Sigma factor</keyword>
<keyword evidence="4" id="KW-0804">Transcription</keyword>
<dbReference type="InterPro" id="IPR013249">
    <property type="entry name" value="RNA_pol_sigma70_r4_t2"/>
</dbReference>
<dbReference type="InterPro" id="IPR013325">
    <property type="entry name" value="RNA_pol_sigma_r2"/>
</dbReference>
<comment type="similarity">
    <text evidence="1">Belongs to the sigma-70 factor family. ECF subfamily.</text>
</comment>
<dbReference type="InterPro" id="IPR014284">
    <property type="entry name" value="RNA_pol_sigma-70_dom"/>
</dbReference>
<dbReference type="NCBIfam" id="TIGR02985">
    <property type="entry name" value="Sig70_bacteroi1"/>
    <property type="match status" value="1"/>
</dbReference>
<dbReference type="EMBL" id="QWDN01000002">
    <property type="protein sequence ID" value="TEB44854.1"/>
    <property type="molecule type" value="Genomic_DNA"/>
</dbReference>
<dbReference type="Proteomes" id="UP000295270">
    <property type="component" value="Unassembled WGS sequence"/>
</dbReference>
<dbReference type="Pfam" id="PF08281">
    <property type="entry name" value="Sigma70_r4_2"/>
    <property type="match status" value="1"/>
</dbReference>
<evidence type="ECO:0000256" key="4">
    <source>
        <dbReference type="ARBA" id="ARBA00023163"/>
    </source>
</evidence>
<dbReference type="NCBIfam" id="TIGR02937">
    <property type="entry name" value="sigma70-ECF"/>
    <property type="match status" value="1"/>
</dbReference>
<evidence type="ECO:0000256" key="1">
    <source>
        <dbReference type="ARBA" id="ARBA00010641"/>
    </source>
</evidence>
<keyword evidence="9" id="KW-1185">Reference proteome</keyword>
<dbReference type="RefSeq" id="WP_132033453.1">
    <property type="nucleotide sequence ID" value="NZ_QWDN01000002.1"/>
</dbReference>
<dbReference type="SUPFAM" id="SSF88659">
    <property type="entry name" value="Sigma3 and sigma4 domains of RNA polymerase sigma factors"/>
    <property type="match status" value="1"/>
</dbReference>
<reference evidence="7 9" key="1">
    <citation type="journal article" date="2015" name="Stand. Genomic Sci.">
        <title>Genomic Encyclopedia of Bacterial and Archaeal Type Strains, Phase III: the genomes of soil and plant-associated and newly described type strains.</title>
        <authorList>
            <person name="Whitman W.B."/>
            <person name="Woyke T."/>
            <person name="Klenk H.P."/>
            <person name="Zhou Y."/>
            <person name="Lilburn T.G."/>
            <person name="Beck B.J."/>
            <person name="De Vos P."/>
            <person name="Vandamme P."/>
            <person name="Eisen J.A."/>
            <person name="Garrity G."/>
            <person name="Hugenholtz P."/>
            <person name="Kyrpides N.C."/>
        </authorList>
    </citation>
    <scope>NUCLEOTIDE SEQUENCE [LARGE SCALE GENOMIC DNA]</scope>
    <source>
        <strain evidence="7 9">P5626</strain>
    </source>
</reference>
<proteinExistence type="inferred from homology"/>
<dbReference type="Gene3D" id="1.10.10.10">
    <property type="entry name" value="Winged helix-like DNA-binding domain superfamily/Winged helix DNA-binding domain"/>
    <property type="match status" value="1"/>
</dbReference>
<feature type="domain" description="RNA polymerase sigma factor 70 region 4 type 2" evidence="6">
    <location>
        <begin position="128"/>
        <end position="175"/>
    </location>
</feature>
<dbReference type="EMBL" id="SLWA01000002">
    <property type="protein sequence ID" value="TCN59569.1"/>
    <property type="molecule type" value="Genomic_DNA"/>
</dbReference>
<evidence type="ECO:0000259" key="6">
    <source>
        <dbReference type="Pfam" id="PF08281"/>
    </source>
</evidence>
<dbReference type="SUPFAM" id="SSF88946">
    <property type="entry name" value="Sigma2 domain of RNA polymerase sigma factors"/>
    <property type="match status" value="1"/>
</dbReference>
<evidence type="ECO:0000313" key="7">
    <source>
        <dbReference type="EMBL" id="TCN59569.1"/>
    </source>
</evidence>
<dbReference type="Pfam" id="PF04542">
    <property type="entry name" value="Sigma70_r2"/>
    <property type="match status" value="1"/>
</dbReference>
<reference evidence="8 10" key="2">
    <citation type="journal article" date="2018" name="Syst. Appl. Microbiol.">
        <title>Flavobacterium circumlabens sp. nov. and Flavobacterium cupreum sp. nov., two psychrotrophic species isolated from Antarctic environmental samples.</title>
        <authorList>
            <person name="Kralova S."/>
            <person name="Busse H.J."/>
            <person name="Svec P."/>
            <person name="Maslanova I."/>
            <person name="Stankova E."/>
            <person name="Bartak M."/>
            <person name="Sedlacek I."/>
        </authorList>
    </citation>
    <scope>NUCLEOTIDE SEQUENCE [LARGE SCALE GENOMIC DNA]</scope>
    <source>
        <strain evidence="8 10">CCM 8828</strain>
    </source>
</reference>
<sequence length="188" mass="22352">MYTTQLSIRDEDRFIKELNQGSNKAFQVFYERYQSRIFFLAMRYLKCRNEAQGVVQDVFMQLWINREEMEIGKPVEAWLYTVGKNNILNKLKKQANFWKVKEQLKMSQVFSDNSMQEKFIYSEYELKVNTTLKSLSDQQLVVYNMARHENLSYVEISKKLNLSPLTVKTHMSRALCHIRSVISPILID</sequence>
<dbReference type="GO" id="GO:0003677">
    <property type="term" value="F:DNA binding"/>
    <property type="evidence" value="ECO:0007669"/>
    <property type="project" value="InterPro"/>
</dbReference>
<dbReference type="PANTHER" id="PTHR43133">
    <property type="entry name" value="RNA POLYMERASE ECF-TYPE SIGMA FACTO"/>
    <property type="match status" value="1"/>
</dbReference>
<dbReference type="GO" id="GO:0006352">
    <property type="term" value="P:DNA-templated transcription initiation"/>
    <property type="evidence" value="ECO:0007669"/>
    <property type="project" value="InterPro"/>
</dbReference>
<dbReference type="InterPro" id="IPR014327">
    <property type="entry name" value="RNA_pol_sigma70_bacteroid"/>
</dbReference>
<reference evidence="7" key="3">
    <citation type="submission" date="2019-03" db="EMBL/GenBank/DDBJ databases">
        <authorList>
            <person name="Whitman W."/>
            <person name="Huntemann M."/>
            <person name="Clum A."/>
            <person name="Pillay M."/>
            <person name="Palaniappan K."/>
            <person name="Varghese N."/>
            <person name="Mikhailova N."/>
            <person name="Stamatis D."/>
            <person name="Reddy T."/>
            <person name="Daum C."/>
            <person name="Shapiro N."/>
            <person name="Ivanova N."/>
            <person name="Kyrpides N."/>
            <person name="Woyke T."/>
        </authorList>
    </citation>
    <scope>NUCLEOTIDE SEQUENCE</scope>
    <source>
        <strain evidence="7">P5626</strain>
    </source>
</reference>
<gene>
    <name evidence="8" type="ORF">D0809_06585</name>
    <name evidence="7" type="ORF">EV142_102187</name>
</gene>
<dbReference type="InterPro" id="IPR007627">
    <property type="entry name" value="RNA_pol_sigma70_r2"/>
</dbReference>
<dbReference type="InterPro" id="IPR036388">
    <property type="entry name" value="WH-like_DNA-bd_sf"/>
</dbReference>
<feature type="domain" description="RNA polymerase sigma-70 region 2" evidence="5">
    <location>
        <begin position="29"/>
        <end position="95"/>
    </location>
</feature>
<dbReference type="InterPro" id="IPR013324">
    <property type="entry name" value="RNA_pol_sigma_r3/r4-like"/>
</dbReference>
<comment type="caution">
    <text evidence="8">The sequence shown here is derived from an EMBL/GenBank/DDBJ whole genome shotgun (WGS) entry which is preliminary data.</text>
</comment>